<keyword evidence="4" id="KW-0812">Transmembrane</keyword>
<dbReference type="PANTHER" id="PTHR43156">
    <property type="entry name" value="STAGE II SPORULATION PROTEIN E-RELATED"/>
    <property type="match status" value="1"/>
</dbReference>
<feature type="domain" description="GAF" evidence="5">
    <location>
        <begin position="124"/>
        <end position="270"/>
    </location>
</feature>
<dbReference type="Pfam" id="PF01590">
    <property type="entry name" value="GAF"/>
    <property type="match status" value="1"/>
</dbReference>
<dbReference type="SMART" id="SM00065">
    <property type="entry name" value="GAF"/>
    <property type="match status" value="2"/>
</dbReference>
<keyword evidence="1" id="KW-0378">Hydrolase</keyword>
<accession>A0A2M8PCH5</accession>
<feature type="transmembrane region" description="Helical" evidence="4">
    <location>
        <begin position="39"/>
        <end position="61"/>
    </location>
</feature>
<dbReference type="AlphaFoldDB" id="A0A2M8PCH5"/>
<dbReference type="EMBL" id="PGTM01000183">
    <property type="protein sequence ID" value="PJF35254.1"/>
    <property type="molecule type" value="Genomic_DNA"/>
</dbReference>
<dbReference type="InterPro" id="IPR029016">
    <property type="entry name" value="GAF-like_dom_sf"/>
</dbReference>
<feature type="transmembrane region" description="Helical" evidence="4">
    <location>
        <begin position="73"/>
        <end position="91"/>
    </location>
</feature>
<keyword evidence="2" id="KW-0175">Coiled coil</keyword>
<reference evidence="6 7" key="1">
    <citation type="submission" date="2017-11" db="EMBL/GenBank/DDBJ databases">
        <title>Evolution of Phototrophy in the Chloroflexi Phylum Driven by Horizontal Gene Transfer.</title>
        <authorList>
            <person name="Ward L.M."/>
            <person name="Hemp J."/>
            <person name="Shih P.M."/>
            <person name="Mcglynn S.E."/>
            <person name="Fischer W."/>
        </authorList>
    </citation>
    <scope>NUCLEOTIDE SEQUENCE [LARGE SCALE GENOMIC DNA]</scope>
    <source>
        <strain evidence="6">JP3_13</strain>
    </source>
</reference>
<proteinExistence type="predicted"/>
<evidence type="ECO:0000259" key="5">
    <source>
        <dbReference type="SMART" id="SM00065"/>
    </source>
</evidence>
<evidence type="ECO:0000313" key="6">
    <source>
        <dbReference type="EMBL" id="PJF35254.1"/>
    </source>
</evidence>
<evidence type="ECO:0000313" key="7">
    <source>
        <dbReference type="Proteomes" id="UP000229681"/>
    </source>
</evidence>
<protein>
    <recommendedName>
        <fullName evidence="5">GAF domain-containing protein</fullName>
    </recommendedName>
</protein>
<evidence type="ECO:0000256" key="2">
    <source>
        <dbReference type="SAM" id="Coils"/>
    </source>
</evidence>
<evidence type="ECO:0000256" key="1">
    <source>
        <dbReference type="ARBA" id="ARBA00022801"/>
    </source>
</evidence>
<name>A0A2M8PCH5_9CHLR</name>
<dbReference type="GO" id="GO:0016791">
    <property type="term" value="F:phosphatase activity"/>
    <property type="evidence" value="ECO:0007669"/>
    <property type="project" value="TreeGrafter"/>
</dbReference>
<gene>
    <name evidence="6" type="ORF">CUN49_11505</name>
</gene>
<dbReference type="Gene3D" id="3.30.450.40">
    <property type="match status" value="2"/>
</dbReference>
<keyword evidence="4" id="KW-1133">Transmembrane helix</keyword>
<feature type="coiled-coil region" evidence="2">
    <location>
        <begin position="269"/>
        <end position="296"/>
    </location>
</feature>
<feature type="non-terminal residue" evidence="6">
    <location>
        <position position="1"/>
    </location>
</feature>
<feature type="region of interest" description="Disordered" evidence="3">
    <location>
        <begin position="455"/>
        <end position="475"/>
    </location>
</feature>
<feature type="domain" description="GAF" evidence="5">
    <location>
        <begin position="278"/>
        <end position="406"/>
    </location>
</feature>
<dbReference type="Pfam" id="PF13185">
    <property type="entry name" value="GAF_2"/>
    <property type="match status" value="1"/>
</dbReference>
<dbReference type="SUPFAM" id="SSF55781">
    <property type="entry name" value="GAF domain-like"/>
    <property type="match status" value="2"/>
</dbReference>
<dbReference type="InterPro" id="IPR052016">
    <property type="entry name" value="Bact_Sigma-Reg"/>
</dbReference>
<dbReference type="Proteomes" id="UP000229681">
    <property type="component" value="Unassembled WGS sequence"/>
</dbReference>
<evidence type="ECO:0000256" key="4">
    <source>
        <dbReference type="SAM" id="Phobius"/>
    </source>
</evidence>
<dbReference type="InterPro" id="IPR003018">
    <property type="entry name" value="GAF"/>
</dbReference>
<sequence length="475" mass="51357">FAVILLNFLSGDNSMQSRSLLGYVIPIVAAGVLLPRSGVFLVTTAVLMALGLQLFAISIGLLNYPPTAPTPAYLPFVFAVFAVTGSMLYFFGGSQRALLQANLNLINELGGIAQLSRLAGTQASVENLLNTVIALLHEKLNYYHVQVFLMEERSGVLSLAASTSSLEGDQDGGRRRLPPNSPSVIAEVARTGVTQRIGAEAPPLRRSEFLANVRAELVVPLRLGSETLGVLDVQATSGEAFTPREIEGLEALATQLALAIHSLRLQQAMQILQRDQQELITQVQTASREIDRLNQELSGRAWKVYFQSRSEKSISFDWDGDMIKPSARPVPMPARGPYGYVPYIETREGAQYLVVPIISDGQAIGVMEFRAPDGQFWDDRSVELAQTIAQRLALSLDNIRLYDQAQMAITREQTANSVAAALQAKSSDIDTLVTEAVDIFQQVLGASQTSVRLGVPQGAAPNAPLSNGRPETGAI</sequence>
<organism evidence="6 7">
    <name type="scientific">Candidatus Thermofonsia Clade 1 bacterium</name>
    <dbReference type="NCBI Taxonomy" id="2364210"/>
    <lineage>
        <taxon>Bacteria</taxon>
        <taxon>Bacillati</taxon>
        <taxon>Chloroflexota</taxon>
        <taxon>Candidatus Thermofontia</taxon>
        <taxon>Candidatus Thermofonsia Clade 1</taxon>
    </lineage>
</organism>
<feature type="transmembrane region" description="Helical" evidence="4">
    <location>
        <begin position="15"/>
        <end position="34"/>
    </location>
</feature>
<evidence type="ECO:0000256" key="3">
    <source>
        <dbReference type="SAM" id="MobiDB-lite"/>
    </source>
</evidence>
<keyword evidence="4" id="KW-0472">Membrane</keyword>
<comment type="caution">
    <text evidence="6">The sequence shown here is derived from an EMBL/GenBank/DDBJ whole genome shotgun (WGS) entry which is preliminary data.</text>
</comment>
<dbReference type="PANTHER" id="PTHR43156:SF2">
    <property type="entry name" value="STAGE II SPORULATION PROTEIN E"/>
    <property type="match status" value="1"/>
</dbReference>